<feature type="transmembrane region" description="Helical" evidence="5">
    <location>
        <begin position="113"/>
        <end position="133"/>
    </location>
</feature>
<keyword evidence="2 5" id="KW-0812">Transmembrane</keyword>
<keyword evidence="3 5" id="KW-1133">Transmembrane helix</keyword>
<feature type="transmembrane region" description="Helical" evidence="5">
    <location>
        <begin position="45"/>
        <end position="67"/>
    </location>
</feature>
<comment type="caution">
    <text evidence="7">The sequence shown here is derived from an EMBL/GenBank/DDBJ whole genome shotgun (WGS) entry which is preliminary data.</text>
</comment>
<dbReference type="InterPro" id="IPR009908">
    <property type="entry name" value="Methylamine_util_MauE"/>
</dbReference>
<comment type="subcellular location">
    <subcellularLocation>
        <location evidence="1">Membrane</location>
        <topology evidence="1">Multi-pass membrane protein</topology>
    </subcellularLocation>
</comment>
<evidence type="ECO:0000313" key="7">
    <source>
        <dbReference type="EMBL" id="TQM21070.1"/>
    </source>
</evidence>
<keyword evidence="8" id="KW-1185">Reference proteome</keyword>
<evidence type="ECO:0000256" key="1">
    <source>
        <dbReference type="ARBA" id="ARBA00004141"/>
    </source>
</evidence>
<evidence type="ECO:0000259" key="6">
    <source>
        <dbReference type="Pfam" id="PF07291"/>
    </source>
</evidence>
<evidence type="ECO:0000256" key="2">
    <source>
        <dbReference type="ARBA" id="ARBA00022692"/>
    </source>
</evidence>
<evidence type="ECO:0000256" key="4">
    <source>
        <dbReference type="ARBA" id="ARBA00023136"/>
    </source>
</evidence>
<dbReference type="AlphaFoldDB" id="A0A543EHK5"/>
<dbReference type="Proteomes" id="UP000316437">
    <property type="component" value="Unassembled WGS sequence"/>
</dbReference>
<accession>A0A543EHK5</accession>
<keyword evidence="4 5" id="KW-0472">Membrane</keyword>
<feature type="transmembrane region" description="Helical" evidence="5">
    <location>
        <begin position="7"/>
        <end position="25"/>
    </location>
</feature>
<evidence type="ECO:0000256" key="5">
    <source>
        <dbReference type="SAM" id="Phobius"/>
    </source>
</evidence>
<gene>
    <name evidence="7" type="ORF">FB551_0751</name>
</gene>
<feature type="domain" description="Methylamine utilisation protein MauE" evidence="6">
    <location>
        <begin position="7"/>
        <end position="132"/>
    </location>
</feature>
<dbReference type="Pfam" id="PF07291">
    <property type="entry name" value="MauE"/>
    <property type="match status" value="1"/>
</dbReference>
<feature type="transmembrane region" description="Helical" evidence="5">
    <location>
        <begin position="145"/>
        <end position="164"/>
    </location>
</feature>
<evidence type="ECO:0000313" key="8">
    <source>
        <dbReference type="Proteomes" id="UP000316437"/>
    </source>
</evidence>
<proteinExistence type="predicted"/>
<sequence length="500" mass="57770">MKQFIERLYTVVCFFFILLFCYAAISKIMDFETFQVQITQSPLLNIISGLVSYGILAVELIVCGLLIFERSRILGLYASFTLMILFTFYIYIILHYSEFVPCSCGGILEKMDWNTHLLFNITCVIIAGTVLILKIKISGHRIMRPVILLSLISVVCGISLVLLYQRSEYMLIKENNFTRRLLKHPFDLEKKYNLELDSYYFAGSSGDSIYLGNNKTPFVYYSVDPKLNYLKQHPVTPDQFNFEFKSPRIKVNYPDFYFFDGTVPVIYQGIVGKEKMHTISFHQSYFLQLQPMREDHFAMTGYSKKEDIQALGLLSTGFYPSAVLKPNLLEKINDGIFDTDGKLLFDESAQKLVYVYNYRNQFVVADQNLDHSYTYHTIDNLQIPKIEVTHLPDGTKKMTNPSTIVNKNAFIYKGVLFIESPRMGKSEDKKQWKKSFSIDLYAISEQKYLGSFYLPKISESSMTGLMVSNNTLFTIIGNELIRYRLAQNITQHFIQGKPKT</sequence>
<dbReference type="EMBL" id="VFPD01000001">
    <property type="protein sequence ID" value="TQM21070.1"/>
    <property type="molecule type" value="Genomic_DNA"/>
</dbReference>
<feature type="transmembrane region" description="Helical" evidence="5">
    <location>
        <begin position="74"/>
        <end position="93"/>
    </location>
</feature>
<protein>
    <recommendedName>
        <fullName evidence="6">Methylamine utilisation protein MauE domain-containing protein</fullName>
    </recommendedName>
</protein>
<dbReference type="GO" id="GO:0016020">
    <property type="term" value="C:membrane"/>
    <property type="evidence" value="ECO:0007669"/>
    <property type="project" value="UniProtKB-SubCell"/>
</dbReference>
<organism evidence="7 8">
    <name type="scientific">Chryseobacterium aquifrigidense</name>
    <dbReference type="NCBI Taxonomy" id="558021"/>
    <lineage>
        <taxon>Bacteria</taxon>
        <taxon>Pseudomonadati</taxon>
        <taxon>Bacteroidota</taxon>
        <taxon>Flavobacteriia</taxon>
        <taxon>Flavobacteriales</taxon>
        <taxon>Weeksellaceae</taxon>
        <taxon>Chryseobacterium group</taxon>
        <taxon>Chryseobacterium</taxon>
    </lineage>
</organism>
<name>A0A543EHK5_9FLAO</name>
<dbReference type="GO" id="GO:0030416">
    <property type="term" value="P:methylamine metabolic process"/>
    <property type="evidence" value="ECO:0007669"/>
    <property type="project" value="InterPro"/>
</dbReference>
<evidence type="ECO:0000256" key="3">
    <source>
        <dbReference type="ARBA" id="ARBA00022989"/>
    </source>
</evidence>
<dbReference type="RefSeq" id="WP_142015161.1">
    <property type="nucleotide sequence ID" value="NZ_VFPD01000001.1"/>
</dbReference>
<reference evidence="7 8" key="1">
    <citation type="submission" date="2019-06" db="EMBL/GenBank/DDBJ databases">
        <title>Sorghum-associated microbial communities from plants grown in Nebraska, USA.</title>
        <authorList>
            <person name="Schachtman D."/>
        </authorList>
    </citation>
    <scope>NUCLEOTIDE SEQUENCE [LARGE SCALE GENOMIC DNA]</scope>
    <source>
        <strain evidence="7 8">110</strain>
    </source>
</reference>